<dbReference type="Proteomes" id="UP000094463">
    <property type="component" value="Chromosome"/>
</dbReference>
<feature type="transmembrane region" description="Helical" evidence="1">
    <location>
        <begin position="55"/>
        <end position="76"/>
    </location>
</feature>
<feature type="transmembrane region" description="Helical" evidence="1">
    <location>
        <begin position="28"/>
        <end position="49"/>
    </location>
</feature>
<feature type="transmembrane region" description="Helical" evidence="1">
    <location>
        <begin position="105"/>
        <end position="124"/>
    </location>
</feature>
<keyword evidence="3" id="KW-1185">Reference proteome</keyword>
<dbReference type="InterPro" id="IPR021697">
    <property type="entry name" value="DUF3278"/>
</dbReference>
<proteinExistence type="predicted"/>
<gene>
    <name evidence="2" type="ORF">BBEV_0856</name>
</gene>
<keyword evidence="1" id="KW-0472">Membrane</keyword>
<dbReference type="RefSeq" id="WP_069364339.1">
    <property type="nucleotide sequence ID" value="NZ_CP012502.1"/>
</dbReference>
<dbReference type="EMBL" id="CP012502">
    <property type="protein sequence ID" value="AOM82227.1"/>
    <property type="molecule type" value="Genomic_DNA"/>
</dbReference>
<keyword evidence="1" id="KW-0812">Transmembrane</keyword>
<feature type="transmembrane region" description="Helical" evidence="1">
    <location>
        <begin position="136"/>
        <end position="156"/>
    </location>
</feature>
<protein>
    <recommendedName>
        <fullName evidence="4">DUF3278 domain-containing protein</fullName>
    </recommendedName>
</protein>
<name>A0A1D7QTC1_9BACI</name>
<dbReference type="STRING" id="632773.BBEV_0856"/>
<evidence type="ECO:0000256" key="1">
    <source>
        <dbReference type="SAM" id="Phobius"/>
    </source>
</evidence>
<accession>A0A1D7QTC1</accession>
<evidence type="ECO:0000313" key="3">
    <source>
        <dbReference type="Proteomes" id="UP000094463"/>
    </source>
</evidence>
<reference evidence="2 3" key="1">
    <citation type="submission" date="2015-08" db="EMBL/GenBank/DDBJ databases">
        <title>The complete genome sequence of Bacillus beveridgei MLTeJB.</title>
        <authorList>
            <person name="Hanson T.E."/>
            <person name="Mesa C."/>
            <person name="Basesman S.M."/>
            <person name="Oremland R.S."/>
        </authorList>
    </citation>
    <scope>NUCLEOTIDE SEQUENCE [LARGE SCALE GENOMIC DNA]</scope>
    <source>
        <strain evidence="2 3">MLTeJB</strain>
    </source>
</reference>
<dbReference type="OrthoDB" id="2622364at2"/>
<organism evidence="2 3">
    <name type="scientific">Salisediminibacterium beveridgei</name>
    <dbReference type="NCBI Taxonomy" id="632773"/>
    <lineage>
        <taxon>Bacteria</taxon>
        <taxon>Bacillati</taxon>
        <taxon>Bacillota</taxon>
        <taxon>Bacilli</taxon>
        <taxon>Bacillales</taxon>
        <taxon>Bacillaceae</taxon>
        <taxon>Salisediminibacterium</taxon>
    </lineage>
</organism>
<dbReference type="Pfam" id="PF11683">
    <property type="entry name" value="DUF3278"/>
    <property type="match status" value="1"/>
</dbReference>
<evidence type="ECO:0008006" key="4">
    <source>
        <dbReference type="Google" id="ProtNLM"/>
    </source>
</evidence>
<evidence type="ECO:0000313" key="2">
    <source>
        <dbReference type="EMBL" id="AOM82227.1"/>
    </source>
</evidence>
<keyword evidence="1" id="KW-1133">Transmembrane helix</keyword>
<dbReference type="KEGG" id="bbev:BBEV_0856"/>
<sequence>MKDKILNQMVGAMDERDEYQKQEIHKEMAMSGIILWYLSMALMLFMIVWDTMQQVFTFYPILLFVINMVYAVYMIVAVKNKQLDESDCATWDEFEEKKKKLKSSAIKGGIVWVLFMLIVMEYMLPVLGGNEVSLSIGSFVIWGVAGAVFSILYYGFSKSRLNKPIEEEV</sequence>
<dbReference type="AlphaFoldDB" id="A0A1D7QTC1"/>